<feature type="transmembrane region" description="Helical" evidence="2">
    <location>
        <begin position="88"/>
        <end position="110"/>
    </location>
</feature>
<evidence type="ECO:0000313" key="4">
    <source>
        <dbReference type="Proteomes" id="UP000244855"/>
    </source>
</evidence>
<feature type="compositionally biased region" description="Polar residues" evidence="1">
    <location>
        <begin position="28"/>
        <end position="37"/>
    </location>
</feature>
<dbReference type="SUPFAM" id="SSF53474">
    <property type="entry name" value="alpha/beta-Hydrolases"/>
    <property type="match status" value="1"/>
</dbReference>
<dbReference type="EMBL" id="KZ805301">
    <property type="protein sequence ID" value="PVI08200.1"/>
    <property type="molecule type" value="Genomic_DNA"/>
</dbReference>
<feature type="transmembrane region" description="Helical" evidence="2">
    <location>
        <begin position="122"/>
        <end position="142"/>
    </location>
</feature>
<keyword evidence="2" id="KW-0472">Membrane</keyword>
<name>A0A2V1EFF0_9PLEO</name>
<reference evidence="3 4" key="1">
    <citation type="journal article" date="2018" name="Sci. Rep.">
        <title>Comparative genomics provides insights into the lifestyle and reveals functional heterogeneity of dark septate endophytic fungi.</title>
        <authorList>
            <person name="Knapp D.G."/>
            <person name="Nemeth J.B."/>
            <person name="Barry K."/>
            <person name="Hainaut M."/>
            <person name="Henrissat B."/>
            <person name="Johnson J."/>
            <person name="Kuo A."/>
            <person name="Lim J.H.P."/>
            <person name="Lipzen A."/>
            <person name="Nolan M."/>
            <person name="Ohm R.A."/>
            <person name="Tamas L."/>
            <person name="Grigoriev I.V."/>
            <person name="Spatafora J.W."/>
            <person name="Nagy L.G."/>
            <person name="Kovacs G.M."/>
        </authorList>
    </citation>
    <scope>NUCLEOTIDE SEQUENCE [LARGE SCALE GENOMIC DNA]</scope>
    <source>
        <strain evidence="3 4">DSE2036</strain>
    </source>
</reference>
<feature type="transmembrane region" description="Helical" evidence="2">
    <location>
        <begin position="154"/>
        <end position="173"/>
    </location>
</feature>
<feature type="compositionally biased region" description="Basic and acidic residues" evidence="1">
    <location>
        <begin position="41"/>
        <end position="59"/>
    </location>
</feature>
<accession>A0A2V1EFF0</accession>
<organism evidence="3 4">
    <name type="scientific">Periconia macrospinosa</name>
    <dbReference type="NCBI Taxonomy" id="97972"/>
    <lineage>
        <taxon>Eukaryota</taxon>
        <taxon>Fungi</taxon>
        <taxon>Dikarya</taxon>
        <taxon>Ascomycota</taxon>
        <taxon>Pezizomycotina</taxon>
        <taxon>Dothideomycetes</taxon>
        <taxon>Pleosporomycetidae</taxon>
        <taxon>Pleosporales</taxon>
        <taxon>Massarineae</taxon>
        <taxon>Periconiaceae</taxon>
        <taxon>Periconia</taxon>
    </lineage>
</organism>
<dbReference type="InterPro" id="IPR019431">
    <property type="entry name" value="DUF2417"/>
</dbReference>
<proteinExistence type="predicted"/>
<dbReference type="OrthoDB" id="164921at2759"/>
<sequence length="559" mass="63005">MWGNKNKTPENGEHEHREAVDGNGNGTGTRSVRTNGHQSRRSFERDEPDERTRLLDRPRPPPNNDGYLDPDDPAVSPYNLWSVRFLRYFTVLFLIISCLWGALLLISIFVSPPAMHSRGSGFFDFAYTCLTIGNLLVQLIFFSAPAKALRITTAIIAGFLLINMIIILTVPLMRWEEGWVGIASVVWAVLMAIWCVITDRVVAWGKKEEEERLTGRPETRRTLKEWIAVFVASIITVVFVIIVILMTATLSLRARDATLPMYGERILVDGDKYAIHLACLGNISYTHDKKDPTILLEAGEEPSEYDFEHWAYNAVQNSTISRYCYWDRPGYAWSDNAPSPHSAGMSADALSEALARAGEEGPWILVGAGTGTIVTRIFSSRHLKQVTGIMLIDPIHEDLLHRLASPGRGFLLWAWGILSPLGLERLAGALFKGRTREDRVYGRNAYQSGKFIKAQLQENLVADSLSKNEVVSARNIQSPDTPLVIVSSAIECRRDTEWERKQKDLTHLTENLVGWDVVNRAPHEVWRTLEGRDVLDKRLKELVKAARKVEVLDSMEDEE</sequence>
<keyword evidence="2" id="KW-0812">Transmembrane</keyword>
<keyword evidence="4" id="KW-1185">Reference proteome</keyword>
<feature type="transmembrane region" description="Helical" evidence="2">
    <location>
        <begin position="226"/>
        <end position="252"/>
    </location>
</feature>
<evidence type="ECO:0000256" key="1">
    <source>
        <dbReference type="SAM" id="MobiDB-lite"/>
    </source>
</evidence>
<dbReference type="Proteomes" id="UP000244855">
    <property type="component" value="Unassembled WGS sequence"/>
</dbReference>
<protein>
    <recommendedName>
        <fullName evidence="5">Mitochondrial integral membrane protein-like protein</fullName>
    </recommendedName>
</protein>
<evidence type="ECO:0000313" key="3">
    <source>
        <dbReference type="EMBL" id="PVI08200.1"/>
    </source>
</evidence>
<gene>
    <name evidence="3" type="ORF">DM02DRAFT_608275</name>
</gene>
<dbReference type="AlphaFoldDB" id="A0A2V1EFF0"/>
<evidence type="ECO:0008006" key="5">
    <source>
        <dbReference type="Google" id="ProtNLM"/>
    </source>
</evidence>
<feature type="compositionally biased region" description="Basic and acidic residues" evidence="1">
    <location>
        <begin position="7"/>
        <end position="20"/>
    </location>
</feature>
<dbReference type="Pfam" id="PF10329">
    <property type="entry name" value="DUF2417"/>
    <property type="match status" value="1"/>
</dbReference>
<evidence type="ECO:0000256" key="2">
    <source>
        <dbReference type="SAM" id="Phobius"/>
    </source>
</evidence>
<dbReference type="STRING" id="97972.A0A2V1EFF0"/>
<feature type="region of interest" description="Disordered" evidence="1">
    <location>
        <begin position="1"/>
        <end position="70"/>
    </location>
</feature>
<feature type="transmembrane region" description="Helical" evidence="2">
    <location>
        <begin position="179"/>
        <end position="197"/>
    </location>
</feature>
<dbReference type="Gene3D" id="3.40.50.1820">
    <property type="entry name" value="alpha/beta hydrolase"/>
    <property type="match status" value="1"/>
</dbReference>
<dbReference type="InterPro" id="IPR029058">
    <property type="entry name" value="AB_hydrolase_fold"/>
</dbReference>
<keyword evidence="2" id="KW-1133">Transmembrane helix</keyword>